<proteinExistence type="predicted"/>
<comment type="caution">
    <text evidence="5">The sequence shown here is derived from an EMBL/GenBank/DDBJ whole genome shotgun (WGS) entry which is preliminary data.</text>
</comment>
<evidence type="ECO:0000256" key="1">
    <source>
        <dbReference type="ARBA" id="ARBA00023015"/>
    </source>
</evidence>
<reference evidence="5" key="1">
    <citation type="submission" date="2020-08" db="EMBL/GenBank/DDBJ databases">
        <title>Hyunsoonleella sp. strain SJ7 genome sequencing and assembly.</title>
        <authorList>
            <person name="Kim I."/>
        </authorList>
    </citation>
    <scope>NUCLEOTIDE SEQUENCE</scope>
    <source>
        <strain evidence="5">SJ7</strain>
    </source>
</reference>
<dbReference type="PANTHER" id="PTHR43280">
    <property type="entry name" value="ARAC-FAMILY TRANSCRIPTIONAL REGULATOR"/>
    <property type="match status" value="1"/>
</dbReference>
<dbReference type="AlphaFoldDB" id="A0A923HE57"/>
<dbReference type="GO" id="GO:0043565">
    <property type="term" value="F:sequence-specific DNA binding"/>
    <property type="evidence" value="ECO:0007669"/>
    <property type="project" value="InterPro"/>
</dbReference>
<dbReference type="SMART" id="SM00342">
    <property type="entry name" value="HTH_ARAC"/>
    <property type="match status" value="1"/>
</dbReference>
<keyword evidence="3" id="KW-0804">Transcription</keyword>
<dbReference type="GO" id="GO:0003700">
    <property type="term" value="F:DNA-binding transcription factor activity"/>
    <property type="evidence" value="ECO:0007669"/>
    <property type="project" value="InterPro"/>
</dbReference>
<evidence type="ECO:0000256" key="3">
    <source>
        <dbReference type="ARBA" id="ARBA00023163"/>
    </source>
</evidence>
<dbReference type="InterPro" id="IPR018060">
    <property type="entry name" value="HTH_AraC"/>
</dbReference>
<dbReference type="RefSeq" id="WP_186563903.1">
    <property type="nucleotide sequence ID" value="NZ_JACNMF010000007.1"/>
</dbReference>
<evidence type="ECO:0000259" key="4">
    <source>
        <dbReference type="PROSITE" id="PS01124"/>
    </source>
</evidence>
<keyword evidence="1" id="KW-0805">Transcription regulation</keyword>
<dbReference type="PROSITE" id="PS01124">
    <property type="entry name" value="HTH_ARAC_FAMILY_2"/>
    <property type="match status" value="1"/>
</dbReference>
<dbReference type="Pfam" id="PF12833">
    <property type="entry name" value="HTH_18"/>
    <property type="match status" value="1"/>
</dbReference>
<dbReference type="Pfam" id="PF20240">
    <property type="entry name" value="DUF6597"/>
    <property type="match status" value="1"/>
</dbReference>
<protein>
    <submittedName>
        <fullName evidence="5">Helix-turn-helix transcriptional regulator</fullName>
    </submittedName>
</protein>
<keyword evidence="2" id="KW-0238">DNA-binding</keyword>
<dbReference type="Gene3D" id="1.10.10.60">
    <property type="entry name" value="Homeodomain-like"/>
    <property type="match status" value="1"/>
</dbReference>
<name>A0A923HE57_9FLAO</name>
<sequence length="275" mass="32669">MLKNKSYKPTPFLSKYIDRFYTFEKKSSDYFELPAVLPGTGLELLFHLDKPLSINNNRLPRAHTVCPRKMFKFDKDKSVSFLSVRFKSGAFRHFCSVPFSELNDTYYSVQNLWQEKGEELLNKLDKNPNIEFKIKEVELFLRSTFKEHHDEDNDKWDSIIEELYYNFKSNTIQKISKSSYLSLRQFERGFKKQFGITAKEFQKITRFQEVIKSLLLNKNPAYLDTVLENGYFDQSHFIKEFKSLTQQTPLEYLTSNNFKSHFYHKSINASSQQRA</sequence>
<feature type="domain" description="HTH araC/xylS-type" evidence="4">
    <location>
        <begin position="157"/>
        <end position="255"/>
    </location>
</feature>
<dbReference type="Proteomes" id="UP000656244">
    <property type="component" value="Unassembled WGS sequence"/>
</dbReference>
<evidence type="ECO:0000313" key="5">
    <source>
        <dbReference type="EMBL" id="MBC3759929.1"/>
    </source>
</evidence>
<evidence type="ECO:0000313" key="6">
    <source>
        <dbReference type="Proteomes" id="UP000656244"/>
    </source>
</evidence>
<keyword evidence="6" id="KW-1185">Reference proteome</keyword>
<dbReference type="InterPro" id="IPR046532">
    <property type="entry name" value="DUF6597"/>
</dbReference>
<accession>A0A923HE57</accession>
<gene>
    <name evidence="5" type="ORF">H7U19_16065</name>
</gene>
<organism evidence="5 6">
    <name type="scientific">Hyunsoonleella aquatilis</name>
    <dbReference type="NCBI Taxonomy" id="2762758"/>
    <lineage>
        <taxon>Bacteria</taxon>
        <taxon>Pseudomonadati</taxon>
        <taxon>Bacteroidota</taxon>
        <taxon>Flavobacteriia</taxon>
        <taxon>Flavobacteriales</taxon>
        <taxon>Flavobacteriaceae</taxon>
    </lineage>
</organism>
<dbReference type="InterPro" id="IPR009057">
    <property type="entry name" value="Homeodomain-like_sf"/>
</dbReference>
<dbReference type="SUPFAM" id="SSF46689">
    <property type="entry name" value="Homeodomain-like"/>
    <property type="match status" value="1"/>
</dbReference>
<dbReference type="PANTHER" id="PTHR43280:SF2">
    <property type="entry name" value="HTH-TYPE TRANSCRIPTIONAL REGULATOR EXSA"/>
    <property type="match status" value="1"/>
</dbReference>
<evidence type="ECO:0000256" key="2">
    <source>
        <dbReference type="ARBA" id="ARBA00023125"/>
    </source>
</evidence>
<dbReference type="EMBL" id="JACNMF010000007">
    <property type="protein sequence ID" value="MBC3759929.1"/>
    <property type="molecule type" value="Genomic_DNA"/>
</dbReference>